<dbReference type="GO" id="GO:0006109">
    <property type="term" value="P:regulation of carbohydrate metabolic process"/>
    <property type="evidence" value="ECO:0007669"/>
    <property type="project" value="InterPro"/>
</dbReference>
<name>A0AAP3UYA0_9PROT</name>
<evidence type="ECO:0000256" key="4">
    <source>
        <dbReference type="HAMAP-Rule" id="MF_00167"/>
    </source>
</evidence>
<dbReference type="GO" id="GO:1902208">
    <property type="term" value="P:regulation of bacterial-type flagellum assembly"/>
    <property type="evidence" value="ECO:0007669"/>
    <property type="project" value="UniProtKB-UniRule"/>
</dbReference>
<evidence type="ECO:0000256" key="3">
    <source>
        <dbReference type="ARBA" id="ARBA00022884"/>
    </source>
</evidence>
<dbReference type="GO" id="GO:0005829">
    <property type="term" value="C:cytosol"/>
    <property type="evidence" value="ECO:0007669"/>
    <property type="project" value="TreeGrafter"/>
</dbReference>
<comment type="subunit">
    <text evidence="4">Homodimer; the beta-strands of each monomer intercalate to form a hydrophobic core, while the alpha-helices form wings that extend away from the core.</text>
</comment>
<evidence type="ECO:0000256" key="5">
    <source>
        <dbReference type="SAM" id="MobiDB-lite"/>
    </source>
</evidence>
<dbReference type="Gene3D" id="2.60.40.4380">
    <property type="entry name" value="Translational regulator CsrA"/>
    <property type="match status" value="1"/>
</dbReference>
<keyword evidence="4" id="KW-1005">Bacterial flagellum biogenesis</keyword>
<dbReference type="PANTHER" id="PTHR34984:SF1">
    <property type="entry name" value="CARBON STORAGE REGULATOR"/>
    <property type="match status" value="1"/>
</dbReference>
<gene>
    <name evidence="4" type="primary">csrA</name>
    <name evidence="6" type="ORF">PZ740_02705</name>
</gene>
<dbReference type="InterPro" id="IPR036107">
    <property type="entry name" value="CsrA_sf"/>
</dbReference>
<evidence type="ECO:0000256" key="1">
    <source>
        <dbReference type="ARBA" id="ARBA00022490"/>
    </source>
</evidence>
<evidence type="ECO:0000313" key="6">
    <source>
        <dbReference type="EMBL" id="MDF1585291.1"/>
    </source>
</evidence>
<comment type="function">
    <text evidence="4">A translational regulator that binds mRNA to regulate translation initiation and/or mRNA stability. Usually binds in the 5'-UTR at or near the Shine-Dalgarno sequence preventing ribosome-binding, thus repressing translation. Its main target seems to be the major flagellin gene, while its function is anatagonized by FliW.</text>
</comment>
<keyword evidence="3 4" id="KW-0694">RNA-binding</keyword>
<dbReference type="GO" id="GO:0044781">
    <property type="term" value="P:bacterial-type flagellum organization"/>
    <property type="evidence" value="ECO:0007669"/>
    <property type="project" value="UniProtKB-KW"/>
</dbReference>
<dbReference type="InterPro" id="IPR003751">
    <property type="entry name" value="CsrA"/>
</dbReference>
<organism evidence="6 7">
    <name type="scientific">Marinimicrococcus flavescens</name>
    <dbReference type="NCBI Taxonomy" id="3031815"/>
    <lineage>
        <taxon>Bacteria</taxon>
        <taxon>Pseudomonadati</taxon>
        <taxon>Pseudomonadota</taxon>
        <taxon>Alphaproteobacteria</taxon>
        <taxon>Geminicoccales</taxon>
        <taxon>Geminicoccaceae</taxon>
        <taxon>Marinimicrococcus</taxon>
    </lineage>
</organism>
<dbReference type="GO" id="GO:0006402">
    <property type="term" value="P:mRNA catabolic process"/>
    <property type="evidence" value="ECO:0007669"/>
    <property type="project" value="InterPro"/>
</dbReference>
<dbReference type="EMBL" id="JARGEQ010000016">
    <property type="protein sequence ID" value="MDF1585291.1"/>
    <property type="molecule type" value="Genomic_DNA"/>
</dbReference>
<accession>A0AAP3UYA0</accession>
<evidence type="ECO:0000256" key="2">
    <source>
        <dbReference type="ARBA" id="ARBA00022845"/>
    </source>
</evidence>
<dbReference type="PANTHER" id="PTHR34984">
    <property type="entry name" value="CARBON STORAGE REGULATOR"/>
    <property type="match status" value="1"/>
</dbReference>
<feature type="region of interest" description="Disordered" evidence="5">
    <location>
        <begin position="61"/>
        <end position="80"/>
    </location>
</feature>
<reference evidence="6 7" key="1">
    <citation type="submission" date="2023-03" db="EMBL/GenBank/DDBJ databases">
        <title>YIM 152171 draft genome.</title>
        <authorList>
            <person name="Yang Z."/>
        </authorList>
    </citation>
    <scope>NUCLEOTIDE SEQUENCE [LARGE SCALE GENOMIC DNA]</scope>
    <source>
        <strain evidence="6 7">YIM 152171</strain>
    </source>
</reference>
<evidence type="ECO:0000313" key="7">
    <source>
        <dbReference type="Proteomes" id="UP001301140"/>
    </source>
</evidence>
<dbReference type="SUPFAM" id="SSF117130">
    <property type="entry name" value="CsrA-like"/>
    <property type="match status" value="1"/>
</dbReference>
<keyword evidence="4" id="KW-0678">Repressor</keyword>
<comment type="caution">
    <text evidence="6">The sequence shown here is derived from an EMBL/GenBank/DDBJ whole genome shotgun (WGS) entry which is preliminary data.</text>
</comment>
<dbReference type="HAMAP" id="MF_00167">
    <property type="entry name" value="CsrA"/>
    <property type="match status" value="1"/>
</dbReference>
<dbReference type="GO" id="GO:0048027">
    <property type="term" value="F:mRNA 5'-UTR binding"/>
    <property type="evidence" value="ECO:0007669"/>
    <property type="project" value="UniProtKB-UniRule"/>
</dbReference>
<keyword evidence="2 4" id="KW-0810">Translation regulation</keyword>
<dbReference type="Proteomes" id="UP001301140">
    <property type="component" value="Unassembled WGS sequence"/>
</dbReference>
<dbReference type="Pfam" id="PF02599">
    <property type="entry name" value="CsrA"/>
    <property type="match status" value="1"/>
</dbReference>
<sequence length="80" mass="9011">MAMLYLTRREGEAVIVNNEIEVRVLGVRGRTVRLGFRFPPDTTVLREELFEQIRRANEEAATAGRSLAGAVARKGPKEDR</sequence>
<keyword evidence="7" id="KW-1185">Reference proteome</keyword>
<protein>
    <recommendedName>
        <fullName evidence="4">Translational regulator CsrA</fullName>
    </recommendedName>
</protein>
<proteinExistence type="inferred from homology"/>
<dbReference type="AlphaFoldDB" id="A0AAP3UYA0"/>
<keyword evidence="1 4" id="KW-0963">Cytoplasm</keyword>
<comment type="subcellular location">
    <subcellularLocation>
        <location evidence="4">Cytoplasm</location>
    </subcellularLocation>
</comment>
<dbReference type="GO" id="GO:0045947">
    <property type="term" value="P:negative regulation of translational initiation"/>
    <property type="evidence" value="ECO:0007669"/>
    <property type="project" value="UniProtKB-UniRule"/>
</dbReference>
<comment type="similarity">
    <text evidence="4">Belongs to the CsrA/RsmA family.</text>
</comment>